<dbReference type="InParanoid" id="K4DGJ5"/>
<dbReference type="PaxDb" id="4081-Solyc12g082750.1.1"/>
<keyword evidence="1" id="KW-0472">Membrane</keyword>
<evidence type="ECO:0000256" key="1">
    <source>
        <dbReference type="SAM" id="Phobius"/>
    </source>
</evidence>
<dbReference type="Gramene" id="Solyc12g082750.1.1">
    <property type="protein sequence ID" value="Solyc12g082750.1.1"/>
    <property type="gene ID" value="Solyc12g082750.1"/>
</dbReference>
<evidence type="ECO:0000313" key="3">
    <source>
        <dbReference type="Proteomes" id="UP000004994"/>
    </source>
</evidence>
<evidence type="ECO:0000313" key="2">
    <source>
        <dbReference type="EnsemblPlants" id="Solyc12g082750.1.1"/>
    </source>
</evidence>
<reference evidence="2" key="1">
    <citation type="journal article" date="2012" name="Nature">
        <title>The tomato genome sequence provides insights into fleshy fruit evolution.</title>
        <authorList>
            <consortium name="Tomato Genome Consortium"/>
        </authorList>
    </citation>
    <scope>NUCLEOTIDE SEQUENCE [LARGE SCALE GENOMIC DNA]</scope>
    <source>
        <strain evidence="2">cv. Heinz 1706</strain>
    </source>
</reference>
<protein>
    <submittedName>
        <fullName evidence="2">Uncharacterized protein</fullName>
    </submittedName>
</protein>
<feature type="transmembrane region" description="Helical" evidence="1">
    <location>
        <begin position="156"/>
        <end position="175"/>
    </location>
</feature>
<accession>K4DGJ5</accession>
<dbReference type="HOGENOM" id="CLU_1216551_0_0_1"/>
<name>K4DGJ5_SOLLC</name>
<keyword evidence="3" id="KW-1185">Reference proteome</keyword>
<keyword evidence="1" id="KW-0812">Transmembrane</keyword>
<sequence length="228" mass="25432">MSCSSKPANFVPNLGKDFCYSILLLKQMVTNGTPLAIESVVISGESSVPEEEVTVNYAIGALMQFEGEFVQFPCPVLQHVYILHYNYLSGVTIHSILDLGVKPHLISKALLLSNFLYKHRGLENVHHCSTPAAKDCIIRSSCVPYDKVHQKSMLCFILPQTLYLFVLSSIFLLGYSDVVKYHRCRDSSSRTLGSRFSNGRRVMITLSLSSGDDFDHWRIGEGNGIVSH</sequence>
<dbReference type="AlphaFoldDB" id="K4DGJ5"/>
<keyword evidence="1" id="KW-1133">Transmembrane helix</keyword>
<organism evidence="2">
    <name type="scientific">Solanum lycopersicum</name>
    <name type="common">Tomato</name>
    <name type="synonym">Lycopersicon esculentum</name>
    <dbReference type="NCBI Taxonomy" id="4081"/>
    <lineage>
        <taxon>Eukaryota</taxon>
        <taxon>Viridiplantae</taxon>
        <taxon>Streptophyta</taxon>
        <taxon>Embryophyta</taxon>
        <taxon>Tracheophyta</taxon>
        <taxon>Spermatophyta</taxon>
        <taxon>Magnoliopsida</taxon>
        <taxon>eudicotyledons</taxon>
        <taxon>Gunneridae</taxon>
        <taxon>Pentapetalae</taxon>
        <taxon>asterids</taxon>
        <taxon>lamiids</taxon>
        <taxon>Solanales</taxon>
        <taxon>Solanaceae</taxon>
        <taxon>Solanoideae</taxon>
        <taxon>Solaneae</taxon>
        <taxon>Solanum</taxon>
        <taxon>Solanum subgen. Lycopersicon</taxon>
    </lineage>
</organism>
<dbReference type="EnsemblPlants" id="Solyc12g082750.1.1">
    <property type="protein sequence ID" value="Solyc12g082750.1.1"/>
    <property type="gene ID" value="Solyc12g082750.1"/>
</dbReference>
<proteinExistence type="predicted"/>
<reference evidence="2" key="2">
    <citation type="submission" date="2015-06" db="UniProtKB">
        <authorList>
            <consortium name="EnsemblPlants"/>
        </authorList>
    </citation>
    <scope>IDENTIFICATION</scope>
    <source>
        <strain evidence="2">cv. Heinz 1706</strain>
    </source>
</reference>
<dbReference type="Proteomes" id="UP000004994">
    <property type="component" value="Chromosome 12"/>
</dbReference>